<gene>
    <name evidence="1" type="ORF">ACFSQW_21945</name>
</gene>
<accession>A0ABW5LAA5</accession>
<dbReference type="RefSeq" id="WP_210354554.1">
    <property type="nucleotide sequence ID" value="NZ_JAEQMU010000002.1"/>
</dbReference>
<evidence type="ECO:0000313" key="1">
    <source>
        <dbReference type="EMBL" id="MFD2557068.1"/>
    </source>
</evidence>
<proteinExistence type="predicted"/>
<comment type="caution">
    <text evidence="1">The sequence shown here is derived from an EMBL/GenBank/DDBJ whole genome shotgun (WGS) entry which is preliminary data.</text>
</comment>
<reference evidence="2" key="1">
    <citation type="journal article" date="2019" name="Int. J. Syst. Evol. Microbiol.">
        <title>The Global Catalogue of Microorganisms (GCM) 10K type strain sequencing project: providing services to taxonomists for standard genome sequencing and annotation.</title>
        <authorList>
            <consortium name="The Broad Institute Genomics Platform"/>
            <consortium name="The Broad Institute Genome Sequencing Center for Infectious Disease"/>
            <person name="Wu L."/>
            <person name="Ma J."/>
        </authorList>
    </citation>
    <scope>NUCLEOTIDE SEQUENCE [LARGE SCALE GENOMIC DNA]</scope>
    <source>
        <strain evidence="2">KCTC 52298</strain>
    </source>
</reference>
<dbReference type="Proteomes" id="UP001597440">
    <property type="component" value="Unassembled WGS sequence"/>
</dbReference>
<evidence type="ECO:0000313" key="2">
    <source>
        <dbReference type="Proteomes" id="UP001597440"/>
    </source>
</evidence>
<evidence type="ECO:0008006" key="3">
    <source>
        <dbReference type="Google" id="ProtNLM"/>
    </source>
</evidence>
<keyword evidence="2" id="KW-1185">Reference proteome</keyword>
<sequence>MDTSYKGIIKYLLFCVACSGVAGCSTKSEINNVGDNEGTNLIVNIVGIVEYLPDEKAIPVLASVGNKGNVEKEIESISLIAEEEMVSHDDFDALVSFERENVLLQGIHTERASINDFKLRANAAKKPMGNGIQYRLVIYDATDVNHASAPAVNTVLTSGGTLPVPIKIDAGKSYNWYAFSINTTTVPNIVAGVVAKADLQNKDVLWASGTFITQFGDNNLSITLRRNNTRVDVEINSLGAFGVIDGVPKLKVLTGTNSVLKNGDLNIFDGTYSNIAEFSAGDIEVSSPSSTLKVYSLYTVDHTTSIPANTLKLNMDGFKILKRDGAAVHNANNNNSNSSYVTYSSTTSSINNVAFTFQQGGTYKVTVKLIESPVIVAGVKWARSNYKAYDGNIGGYGHYFMADPMNNLDGGTGIGEAGNGNYYYGANKLDTDRCAKVFPANTWRMPTKAEFETLSAYVTNPTWTGSRIYEANTVSNVAPTGRGNGYLALQYHDANTVINTGYPLHAQKFTIPMAGHNDNGLSSGYNIANGVKKTIKSGYWTKDGSTYAKQDFYSYEFTGNTSSSPSIIWGGNKAPAAGELMSIRCVRRL</sequence>
<dbReference type="EMBL" id="JBHULD010000025">
    <property type="protein sequence ID" value="MFD2557068.1"/>
    <property type="molecule type" value="Genomic_DNA"/>
</dbReference>
<dbReference type="PROSITE" id="PS51257">
    <property type="entry name" value="PROKAR_LIPOPROTEIN"/>
    <property type="match status" value="1"/>
</dbReference>
<organism evidence="1 2">
    <name type="scientific">Sphingobacterium tabacisoli</name>
    <dbReference type="NCBI Taxonomy" id="2044855"/>
    <lineage>
        <taxon>Bacteria</taxon>
        <taxon>Pseudomonadati</taxon>
        <taxon>Bacteroidota</taxon>
        <taxon>Sphingobacteriia</taxon>
        <taxon>Sphingobacteriales</taxon>
        <taxon>Sphingobacteriaceae</taxon>
        <taxon>Sphingobacterium</taxon>
    </lineage>
</organism>
<name>A0ABW5LAA5_9SPHI</name>
<protein>
    <recommendedName>
        <fullName evidence="3">Fibrobacter succinogenes major paralogous domain-containing protein</fullName>
    </recommendedName>
</protein>